<dbReference type="PROSITE" id="PS51352">
    <property type="entry name" value="THIOREDOXIN_2"/>
    <property type="match status" value="1"/>
</dbReference>
<dbReference type="InterPro" id="IPR047262">
    <property type="entry name" value="PRX-like1"/>
</dbReference>
<reference evidence="3 4" key="1">
    <citation type="submission" date="2019-11" db="EMBL/GenBank/DDBJ databases">
        <authorList>
            <person name="Im W.T."/>
        </authorList>
    </citation>
    <scope>NUCLEOTIDE SEQUENCE [LARGE SCALE GENOMIC DNA]</scope>
    <source>
        <strain evidence="3 4">SB-02</strain>
    </source>
</reference>
<sequence>MKKMMIAIVALAVSAFAFMPAQVLTVGSPMPDVGNIGMQGVNGKEVTLKQLSTSKGLLVMFSCNTCPYVIKNQTRTKAILSYAQSQQIGVAVLNSNEAYRGNEDSFEAMQSYAKAQGYNWAYSIDKNHVIADAFGATRTPECFLFDSNGILVYHGAIDDSPSDASAVSRKHLEKAIDELNAGQKIAVPTSKSIGCAIKRLSKP</sequence>
<dbReference type="Gene3D" id="3.40.30.10">
    <property type="entry name" value="Glutaredoxin"/>
    <property type="match status" value="1"/>
</dbReference>
<dbReference type="AlphaFoldDB" id="A0A6I6GC22"/>
<dbReference type="Proteomes" id="UP000426027">
    <property type="component" value="Chromosome"/>
</dbReference>
<keyword evidence="4" id="KW-1185">Reference proteome</keyword>
<evidence type="ECO:0000256" key="1">
    <source>
        <dbReference type="SAM" id="SignalP"/>
    </source>
</evidence>
<gene>
    <name evidence="3" type="ORF">GLV81_06345</name>
</gene>
<feature type="signal peptide" evidence="1">
    <location>
        <begin position="1"/>
        <end position="23"/>
    </location>
</feature>
<dbReference type="SUPFAM" id="SSF52833">
    <property type="entry name" value="Thioredoxin-like"/>
    <property type="match status" value="1"/>
</dbReference>
<dbReference type="PANTHER" id="PTHR43640">
    <property type="entry name" value="OS07G0260300 PROTEIN"/>
    <property type="match status" value="1"/>
</dbReference>
<keyword evidence="1" id="KW-0732">Signal</keyword>
<dbReference type="InterPro" id="IPR036249">
    <property type="entry name" value="Thioredoxin-like_sf"/>
</dbReference>
<dbReference type="GO" id="GO:0016491">
    <property type="term" value="F:oxidoreductase activity"/>
    <property type="evidence" value="ECO:0007669"/>
    <property type="project" value="InterPro"/>
</dbReference>
<proteinExistence type="predicted"/>
<feature type="chain" id="PRO_5026329274" evidence="1">
    <location>
        <begin position="24"/>
        <end position="203"/>
    </location>
</feature>
<dbReference type="Pfam" id="PF08534">
    <property type="entry name" value="Redoxin"/>
    <property type="match status" value="1"/>
</dbReference>
<accession>A0A6I6GC22</accession>
<dbReference type="InterPro" id="IPR013740">
    <property type="entry name" value="Redoxin"/>
</dbReference>
<dbReference type="CDD" id="cd02969">
    <property type="entry name" value="PRX_like1"/>
    <property type="match status" value="1"/>
</dbReference>
<organism evidence="3 4">
    <name type="scientific">Phnomibacter ginsenosidimutans</name>
    <dbReference type="NCBI Taxonomy" id="2676868"/>
    <lineage>
        <taxon>Bacteria</taxon>
        <taxon>Pseudomonadati</taxon>
        <taxon>Bacteroidota</taxon>
        <taxon>Chitinophagia</taxon>
        <taxon>Chitinophagales</taxon>
        <taxon>Chitinophagaceae</taxon>
        <taxon>Phnomibacter</taxon>
    </lineage>
</organism>
<name>A0A6I6GC22_9BACT</name>
<evidence type="ECO:0000313" key="4">
    <source>
        <dbReference type="Proteomes" id="UP000426027"/>
    </source>
</evidence>
<dbReference type="PANTHER" id="PTHR43640:SF1">
    <property type="entry name" value="THIOREDOXIN-DEPENDENT PEROXIREDOXIN"/>
    <property type="match status" value="1"/>
</dbReference>
<dbReference type="EMBL" id="CP046566">
    <property type="protein sequence ID" value="QGW27760.1"/>
    <property type="molecule type" value="Genomic_DNA"/>
</dbReference>
<dbReference type="InterPro" id="IPR013766">
    <property type="entry name" value="Thioredoxin_domain"/>
</dbReference>
<dbReference type="KEGG" id="fls:GLV81_06345"/>
<evidence type="ECO:0000313" key="3">
    <source>
        <dbReference type="EMBL" id="QGW27760.1"/>
    </source>
</evidence>
<protein>
    <submittedName>
        <fullName evidence="3">Redoxin domain-containing protein</fullName>
    </submittedName>
</protein>
<feature type="domain" description="Thioredoxin" evidence="2">
    <location>
        <begin position="24"/>
        <end position="181"/>
    </location>
</feature>
<dbReference type="RefSeq" id="WP_157477825.1">
    <property type="nucleotide sequence ID" value="NZ_CP046566.1"/>
</dbReference>
<evidence type="ECO:0000259" key="2">
    <source>
        <dbReference type="PROSITE" id="PS51352"/>
    </source>
</evidence>